<dbReference type="PIRSF" id="PIRSF017082">
    <property type="entry name" value="YflP"/>
    <property type="match status" value="1"/>
</dbReference>
<comment type="similarity">
    <text evidence="1">Belongs to the UPF0065 (bug) family.</text>
</comment>
<comment type="caution">
    <text evidence="3">The sequence shown here is derived from an EMBL/GenBank/DDBJ whole genome shotgun (WGS) entry which is preliminary data.</text>
</comment>
<evidence type="ECO:0000256" key="2">
    <source>
        <dbReference type="SAM" id="SignalP"/>
    </source>
</evidence>
<dbReference type="Proteomes" id="UP001596501">
    <property type="component" value="Unassembled WGS sequence"/>
</dbReference>
<dbReference type="InterPro" id="IPR005064">
    <property type="entry name" value="BUG"/>
</dbReference>
<dbReference type="SUPFAM" id="SSF53850">
    <property type="entry name" value="Periplasmic binding protein-like II"/>
    <property type="match status" value="1"/>
</dbReference>
<dbReference type="PANTHER" id="PTHR42928:SF5">
    <property type="entry name" value="BLR1237 PROTEIN"/>
    <property type="match status" value="1"/>
</dbReference>
<dbReference type="EMBL" id="JBHTCA010000015">
    <property type="protein sequence ID" value="MFC7410470.1"/>
    <property type="molecule type" value="Genomic_DNA"/>
</dbReference>
<organism evidence="3 4">
    <name type="scientific">Hydrogenophaga atypica</name>
    <dbReference type="NCBI Taxonomy" id="249409"/>
    <lineage>
        <taxon>Bacteria</taxon>
        <taxon>Pseudomonadati</taxon>
        <taxon>Pseudomonadota</taxon>
        <taxon>Betaproteobacteria</taxon>
        <taxon>Burkholderiales</taxon>
        <taxon>Comamonadaceae</taxon>
        <taxon>Hydrogenophaga</taxon>
    </lineage>
</organism>
<dbReference type="Pfam" id="PF03401">
    <property type="entry name" value="TctC"/>
    <property type="match status" value="1"/>
</dbReference>
<sequence length="326" mass="33928">MQTHRRFVALVLAATFVVPTTALAQAYPSRPVKLVVAFAAGGPTDVLARVVAQGMSKTLGQQVIVENRVGGGGTIGTREVVKAQADGYTLLFAGDAALTVQPQLTANAGYDARQDFTPLRLVASQSNVLVVNASKGIPDVKTLLTRAKGKQGELTFGSAGNGSPSHLIGALFEGQAGVDLVHVPYKGAAPAMTDLIGGQIDMMFVGTPVALQNAARKELVLLAVTGDKRLPSLPQVPTFAEAGISQLGSETAVWWSVMAPAGLPAAVQSALDEALRTALSDGQVQKNLTTQGVDVLNLDAKTTAQWISRDQAKWGALIRAKKVSAE</sequence>
<dbReference type="Gene3D" id="3.40.190.150">
    <property type="entry name" value="Bordetella uptake gene, domain 1"/>
    <property type="match status" value="1"/>
</dbReference>
<keyword evidence="2" id="KW-0732">Signal</keyword>
<dbReference type="InterPro" id="IPR042100">
    <property type="entry name" value="Bug_dom1"/>
</dbReference>
<dbReference type="PANTHER" id="PTHR42928">
    <property type="entry name" value="TRICARBOXYLATE-BINDING PROTEIN"/>
    <property type="match status" value="1"/>
</dbReference>
<accession>A0ABW2QM25</accession>
<dbReference type="RefSeq" id="WP_382225598.1">
    <property type="nucleotide sequence ID" value="NZ_JBHTCA010000015.1"/>
</dbReference>
<evidence type="ECO:0000256" key="1">
    <source>
        <dbReference type="ARBA" id="ARBA00006987"/>
    </source>
</evidence>
<keyword evidence="4" id="KW-1185">Reference proteome</keyword>
<protein>
    <submittedName>
        <fullName evidence="3">Bug family tripartite tricarboxylate transporter substrate binding protein</fullName>
    </submittedName>
</protein>
<proteinExistence type="inferred from homology"/>
<feature type="chain" id="PRO_5047304785" evidence="2">
    <location>
        <begin position="25"/>
        <end position="326"/>
    </location>
</feature>
<dbReference type="Gene3D" id="3.40.190.10">
    <property type="entry name" value="Periplasmic binding protein-like II"/>
    <property type="match status" value="1"/>
</dbReference>
<evidence type="ECO:0000313" key="3">
    <source>
        <dbReference type="EMBL" id="MFC7410470.1"/>
    </source>
</evidence>
<gene>
    <name evidence="3" type="ORF">ACFQPB_16510</name>
</gene>
<feature type="signal peptide" evidence="2">
    <location>
        <begin position="1"/>
        <end position="24"/>
    </location>
</feature>
<evidence type="ECO:0000313" key="4">
    <source>
        <dbReference type="Proteomes" id="UP001596501"/>
    </source>
</evidence>
<dbReference type="CDD" id="cd07012">
    <property type="entry name" value="PBP2_Bug_TTT"/>
    <property type="match status" value="1"/>
</dbReference>
<reference evidence="4" key="1">
    <citation type="journal article" date="2019" name="Int. J. Syst. Evol. Microbiol.">
        <title>The Global Catalogue of Microorganisms (GCM) 10K type strain sequencing project: providing services to taxonomists for standard genome sequencing and annotation.</title>
        <authorList>
            <consortium name="The Broad Institute Genomics Platform"/>
            <consortium name="The Broad Institute Genome Sequencing Center for Infectious Disease"/>
            <person name="Wu L."/>
            <person name="Ma J."/>
        </authorList>
    </citation>
    <scope>NUCLEOTIDE SEQUENCE [LARGE SCALE GENOMIC DNA]</scope>
    <source>
        <strain evidence="4">CGMCC 1.12371</strain>
    </source>
</reference>
<name>A0ABW2QM25_9BURK</name>